<gene>
    <name evidence="1" type="ORF">MGAL_10B014191</name>
</gene>
<proteinExistence type="predicted"/>
<keyword evidence="2" id="KW-1185">Reference proteome</keyword>
<evidence type="ECO:0008006" key="3">
    <source>
        <dbReference type="Google" id="ProtNLM"/>
    </source>
</evidence>
<organism evidence="1 2">
    <name type="scientific">Mytilus galloprovincialis</name>
    <name type="common">Mediterranean mussel</name>
    <dbReference type="NCBI Taxonomy" id="29158"/>
    <lineage>
        <taxon>Eukaryota</taxon>
        <taxon>Metazoa</taxon>
        <taxon>Spiralia</taxon>
        <taxon>Lophotrochozoa</taxon>
        <taxon>Mollusca</taxon>
        <taxon>Bivalvia</taxon>
        <taxon>Autobranchia</taxon>
        <taxon>Pteriomorphia</taxon>
        <taxon>Mytilida</taxon>
        <taxon>Mytiloidea</taxon>
        <taxon>Mytilidae</taxon>
        <taxon>Mytilinae</taxon>
        <taxon>Mytilus</taxon>
    </lineage>
</organism>
<sequence>MTQYKSCLVDTKGYERVYDILTKAFGQQPQDASPQFISERLLKTDPLYKAFEEKHKFNLLTYLISSREDDLLKSLELLPLANGAFIPFATHTVSKIFVCSTIVRQLFPGIEDMLVRTVSDQLDELILKLAKSGRTQLIEPSESDVHQLISQSIEKILGQSRDNRALRWHNQGLLNDNWLKSVWEYLRREGVHLPHDLFILPHYDTQLGSNYLLRLSQPLIVELDDRNDLPASVVRCLNEIGVTLLNPLPYHINCCPEIYDKYVERPTVNGVLKLVAGVCQKHVKNFNDNVQSSDKDGFVNFVGSNYSLNNAESILKKLKMFNCDIPDCYVSIKDVSDIAPDDLPPVPLPDQLIKPKTSTEKSLAMHLGARYLSLTEVVESILKTYISRSSTHNNTQKQIMMKYVIENMSLLLHSTEIKNLVSQVDFVRSENGDIRKPNELFDPTDHQLVQLFNDKGKFPQNQDITYLNILKTFGLKSSADLHATDINDVAMCIHSKASLAQTQGSIIAEEQANGLLNILMKNEHLLESFCSNKKLKDVLADLNIIRPLRKPKSYPEILKWFDCQDAFCKPNKMVANAENLVGSIMPLFPDLPLNFIQKLNPSCQDIPIAKVFEQLLLLSKSYSEKYKPEFHHFVKQIYEFLNEVTVDEALIGSMEEQVRCMDGRWVLSTPENLFK</sequence>
<accession>A0A8B6BPK3</accession>
<dbReference type="EMBL" id="UYJE01000507">
    <property type="protein sequence ID" value="VDH93734.1"/>
    <property type="molecule type" value="Genomic_DNA"/>
</dbReference>
<evidence type="ECO:0000313" key="2">
    <source>
        <dbReference type="Proteomes" id="UP000596742"/>
    </source>
</evidence>
<dbReference type="AlphaFoldDB" id="A0A8B6BPK3"/>
<dbReference type="PANTHER" id="PTHR46919">
    <property type="entry name" value="ZINC FINGER, C3HC4 TYPE (RING FINGER) FAMILY PROTEIN"/>
    <property type="match status" value="1"/>
</dbReference>
<protein>
    <recommendedName>
        <fullName evidence="3">Sacsin</fullName>
    </recommendedName>
</protein>
<dbReference type="Proteomes" id="UP000596742">
    <property type="component" value="Unassembled WGS sequence"/>
</dbReference>
<name>A0A8B6BPK3_MYTGA</name>
<evidence type="ECO:0000313" key="1">
    <source>
        <dbReference type="EMBL" id="VDH93734.1"/>
    </source>
</evidence>
<dbReference type="OrthoDB" id="1262810at2759"/>
<dbReference type="PANTHER" id="PTHR46919:SF2">
    <property type="entry name" value="SACSIN"/>
    <property type="match status" value="1"/>
</dbReference>
<comment type="caution">
    <text evidence="1">The sequence shown here is derived from an EMBL/GenBank/DDBJ whole genome shotgun (WGS) entry which is preliminary data.</text>
</comment>
<reference evidence="1" key="1">
    <citation type="submission" date="2018-11" db="EMBL/GenBank/DDBJ databases">
        <authorList>
            <person name="Alioto T."/>
            <person name="Alioto T."/>
        </authorList>
    </citation>
    <scope>NUCLEOTIDE SEQUENCE</scope>
</reference>